<evidence type="ECO:0008006" key="3">
    <source>
        <dbReference type="Google" id="ProtNLM"/>
    </source>
</evidence>
<evidence type="ECO:0000313" key="1">
    <source>
        <dbReference type="EMBL" id="NVD42570.1"/>
    </source>
</evidence>
<accession>A0A7Y6UQJ5</accession>
<sequence>MSDHQAVEFYSSLRKDGDALARLAAAANEAELIELILDEAQGRNLKLDAKQVKAGLADLGSLIGNATRGEELQDFELELVSGGIESAREQWERAKMANGACR</sequence>
<dbReference type="EMBL" id="JABWDU010000010">
    <property type="protein sequence ID" value="NVD42570.1"/>
    <property type="molecule type" value="Genomic_DNA"/>
</dbReference>
<protein>
    <recommendedName>
        <fullName evidence="3">Nif11 domain-containing protein</fullName>
    </recommendedName>
</protein>
<dbReference type="AlphaFoldDB" id="A0A7Y6UQJ5"/>
<reference evidence="1 2" key="1">
    <citation type="submission" date="2020-06" db="EMBL/GenBank/DDBJ databases">
        <authorList>
            <person name="Grouzdev D.S."/>
        </authorList>
    </citation>
    <scope>NUCLEOTIDE SEQUENCE [LARGE SCALE GENOMIC DNA]</scope>
    <source>
        <strain evidence="1 2">HO-A22</strain>
    </source>
</reference>
<comment type="caution">
    <text evidence="1">The sequence shown here is derived from an EMBL/GenBank/DDBJ whole genome shotgun (WGS) entry which is preliminary data.</text>
</comment>
<evidence type="ECO:0000313" key="2">
    <source>
        <dbReference type="Proteomes" id="UP000520198"/>
    </source>
</evidence>
<proteinExistence type="predicted"/>
<dbReference type="Proteomes" id="UP000520198">
    <property type="component" value="Unassembled WGS sequence"/>
</dbReference>
<organism evidence="1 2">
    <name type="scientific">Ensifer oleiphilus</name>
    <dbReference type="NCBI Taxonomy" id="2742698"/>
    <lineage>
        <taxon>Bacteria</taxon>
        <taxon>Pseudomonadati</taxon>
        <taxon>Pseudomonadota</taxon>
        <taxon>Alphaproteobacteria</taxon>
        <taxon>Hyphomicrobiales</taxon>
        <taxon>Rhizobiaceae</taxon>
        <taxon>Sinorhizobium/Ensifer group</taxon>
        <taxon>Ensifer</taxon>
    </lineage>
</organism>
<name>A0A7Y6UQJ5_9HYPH</name>
<keyword evidence="2" id="KW-1185">Reference proteome</keyword>
<gene>
    <name evidence="1" type="ORF">HT585_27235</name>
</gene>
<dbReference type="RefSeq" id="WP_176355934.1">
    <property type="nucleotide sequence ID" value="NZ_JABWDU010000010.1"/>
</dbReference>